<geneLocation type="plasmid" evidence="1">
    <name>pMC3</name>
</geneLocation>
<protein>
    <submittedName>
        <fullName evidence="1">Uncharacterized protein</fullName>
    </submittedName>
</protein>
<gene>
    <name evidence="1" type="ORF">SAVMC3_90390</name>
</gene>
<evidence type="ECO:0000313" key="1">
    <source>
        <dbReference type="EMBL" id="BBJ56410.1"/>
    </source>
</evidence>
<accession>A0A499VTT3</accession>
<dbReference type="AlphaFoldDB" id="A0A499VTT3"/>
<dbReference type="EMBL" id="AP019622">
    <property type="protein sequence ID" value="BBJ56410.1"/>
    <property type="molecule type" value="Genomic_DNA"/>
</dbReference>
<proteinExistence type="predicted"/>
<keyword evidence="1" id="KW-0614">Plasmid</keyword>
<name>A0A499VTT3_STRAX</name>
<organism evidence="1">
    <name type="scientific">Streptomyces avermitilis</name>
    <dbReference type="NCBI Taxonomy" id="33903"/>
    <lineage>
        <taxon>Bacteria</taxon>
        <taxon>Bacillati</taxon>
        <taxon>Actinomycetota</taxon>
        <taxon>Actinomycetes</taxon>
        <taxon>Kitasatosporales</taxon>
        <taxon>Streptomycetaceae</taxon>
        <taxon>Streptomyces</taxon>
    </lineage>
</organism>
<sequence length="94" mass="9758">MGGSFETVIAGRLLTCFVRVRVGRLRAVGIADVMVMRDLLVYGGEGLRRGALSARQAHGRPGVLGDGQRISAATCMQVSREPGGFSGASTPATP</sequence>
<reference evidence="1" key="1">
    <citation type="submission" date="2019-04" db="EMBL/GenBank/DDBJ databases">
        <title>Draft genome sequences of Streptomyces avermitilis MC3.</title>
        <authorList>
            <person name="Komaki H."/>
            <person name="Tamura T."/>
            <person name="Hosoyama A."/>
        </authorList>
    </citation>
    <scope>NUCLEOTIDE SEQUENCE</scope>
    <source>
        <strain evidence="1">MC3</strain>
        <plasmid evidence="1">pMC3</plasmid>
    </source>
</reference>